<dbReference type="PANTHER" id="PTHR43180">
    <property type="entry name" value="3-OXOACYL-(ACYL-CARRIER-PROTEIN) REDUCTASE (AFU_ORTHOLOGUE AFUA_6G11210)"/>
    <property type="match status" value="1"/>
</dbReference>
<evidence type="ECO:0000256" key="1">
    <source>
        <dbReference type="ARBA" id="ARBA00006484"/>
    </source>
</evidence>
<dbReference type="PRINTS" id="PR00080">
    <property type="entry name" value="SDRFAMILY"/>
</dbReference>
<gene>
    <name evidence="5" type="ORF">UFOPK1874_00560</name>
</gene>
<proteinExistence type="inferred from homology"/>
<evidence type="ECO:0000256" key="4">
    <source>
        <dbReference type="ARBA" id="ARBA00023098"/>
    </source>
</evidence>
<keyword evidence="2" id="KW-0560">Oxidoreductase</keyword>
<dbReference type="EMBL" id="CAEZUX010000047">
    <property type="protein sequence ID" value="CAB4613191.1"/>
    <property type="molecule type" value="Genomic_DNA"/>
</dbReference>
<reference evidence="5" key="1">
    <citation type="submission" date="2020-05" db="EMBL/GenBank/DDBJ databases">
        <authorList>
            <person name="Chiriac C."/>
            <person name="Salcher M."/>
            <person name="Ghai R."/>
            <person name="Kavagutti S V."/>
        </authorList>
    </citation>
    <scope>NUCLEOTIDE SEQUENCE</scope>
</reference>
<evidence type="ECO:0000313" key="5">
    <source>
        <dbReference type="EMBL" id="CAB4613191.1"/>
    </source>
</evidence>
<dbReference type="PANTHER" id="PTHR43180:SF28">
    <property type="entry name" value="NAD(P)-BINDING ROSSMANN-FOLD SUPERFAMILY PROTEIN"/>
    <property type="match status" value="1"/>
</dbReference>
<organism evidence="5">
    <name type="scientific">freshwater metagenome</name>
    <dbReference type="NCBI Taxonomy" id="449393"/>
    <lineage>
        <taxon>unclassified sequences</taxon>
        <taxon>metagenomes</taxon>
        <taxon>ecological metagenomes</taxon>
    </lineage>
</organism>
<dbReference type="InterPro" id="IPR002347">
    <property type="entry name" value="SDR_fam"/>
</dbReference>
<dbReference type="InterPro" id="IPR020904">
    <property type="entry name" value="Sc_DH/Rdtase_CS"/>
</dbReference>
<sequence length="252" mass="26818">MGKSRLEGKVALITGGARGMGASEAQLFIDEGARVVITDILDEVGNETAKRLSPDGSKCIFIHHDVTSESDWNAVLDGALKAFGQIDILVNNAGIFERGSIMDTDLKSFERTMDINVTGVFLGMKTLAPHMVQRQKGSIINISSVAGLDGTPGFVAYGASKWAVRGMTKGVAKELAPFGVRVNSIHPGIIDTPMLQTFDAAGEGVREMVRTRIPLGYEAEPIHVARLALYLGSDDSAYSTGSEFVVDGGWSA</sequence>
<name>A0A6J6HHF6_9ZZZZ</name>
<dbReference type="PROSITE" id="PS00061">
    <property type="entry name" value="ADH_SHORT"/>
    <property type="match status" value="1"/>
</dbReference>
<accession>A0A6J6HHF6</accession>
<comment type="similarity">
    <text evidence="1">Belongs to the short-chain dehydrogenases/reductases (SDR) family.</text>
</comment>
<evidence type="ECO:0000256" key="2">
    <source>
        <dbReference type="ARBA" id="ARBA00023002"/>
    </source>
</evidence>
<dbReference type="Gene3D" id="3.40.50.720">
    <property type="entry name" value="NAD(P)-binding Rossmann-like Domain"/>
    <property type="match status" value="1"/>
</dbReference>
<dbReference type="Pfam" id="PF13561">
    <property type="entry name" value="adh_short_C2"/>
    <property type="match status" value="1"/>
</dbReference>
<dbReference type="AlphaFoldDB" id="A0A6J6HHF6"/>
<keyword evidence="4" id="KW-0443">Lipid metabolism</keyword>
<dbReference type="GO" id="GO:0016491">
    <property type="term" value="F:oxidoreductase activity"/>
    <property type="evidence" value="ECO:0007669"/>
    <property type="project" value="UniProtKB-KW"/>
</dbReference>
<protein>
    <submittedName>
        <fullName evidence="5">Unannotated protein</fullName>
    </submittedName>
</protein>
<dbReference type="SUPFAM" id="SSF51735">
    <property type="entry name" value="NAD(P)-binding Rossmann-fold domains"/>
    <property type="match status" value="1"/>
</dbReference>
<dbReference type="FunFam" id="3.40.50.720:FF:000084">
    <property type="entry name" value="Short-chain dehydrogenase reductase"/>
    <property type="match status" value="1"/>
</dbReference>
<dbReference type="PRINTS" id="PR00081">
    <property type="entry name" value="GDHRDH"/>
</dbReference>
<keyword evidence="3" id="KW-0520">NAD</keyword>
<dbReference type="GO" id="GO:0006629">
    <property type="term" value="P:lipid metabolic process"/>
    <property type="evidence" value="ECO:0007669"/>
    <property type="project" value="UniProtKB-KW"/>
</dbReference>
<dbReference type="InterPro" id="IPR036291">
    <property type="entry name" value="NAD(P)-bd_dom_sf"/>
</dbReference>
<dbReference type="NCBIfam" id="NF005559">
    <property type="entry name" value="PRK07231.1"/>
    <property type="match status" value="1"/>
</dbReference>
<evidence type="ECO:0000256" key="3">
    <source>
        <dbReference type="ARBA" id="ARBA00023027"/>
    </source>
</evidence>